<dbReference type="GO" id="GO:0016616">
    <property type="term" value="F:oxidoreductase activity, acting on the CH-OH group of donors, NAD or NADP as acceptor"/>
    <property type="evidence" value="ECO:0007669"/>
    <property type="project" value="TreeGrafter"/>
</dbReference>
<gene>
    <name evidence="1" type="ORF">EKO04_006635</name>
</gene>
<keyword evidence="2" id="KW-1185">Reference proteome</keyword>
<reference evidence="1" key="2">
    <citation type="submission" date="2020-09" db="EMBL/GenBank/DDBJ databases">
        <title>Reference genome assembly for Australian Ascochyta lentis isolate Al4.</title>
        <authorList>
            <person name="Lee R.C."/>
            <person name="Farfan-Caceres L.M."/>
            <person name="Debler J.W."/>
            <person name="Williams A.H."/>
            <person name="Henares B.M."/>
        </authorList>
    </citation>
    <scope>NUCLEOTIDE SEQUENCE</scope>
    <source>
        <strain evidence="1">Al4</strain>
    </source>
</reference>
<dbReference type="InterPro" id="IPR027796">
    <property type="entry name" value="OTT_1508_deam-like"/>
</dbReference>
<dbReference type="InterPro" id="IPR036291">
    <property type="entry name" value="NAD(P)-bd_dom_sf"/>
</dbReference>
<comment type="caution">
    <text evidence="1">The sequence shown here is derived from an EMBL/GenBank/DDBJ whole genome shotgun (WGS) entry which is preliminary data.</text>
</comment>
<dbReference type="Proteomes" id="UP000651452">
    <property type="component" value="Unassembled WGS sequence"/>
</dbReference>
<protein>
    <submittedName>
        <fullName evidence="1">Uncharacterized protein</fullName>
    </submittedName>
</protein>
<dbReference type="InterPro" id="IPR002347">
    <property type="entry name" value="SDR_fam"/>
</dbReference>
<organism evidence="1 2">
    <name type="scientific">Ascochyta lentis</name>
    <dbReference type="NCBI Taxonomy" id="205686"/>
    <lineage>
        <taxon>Eukaryota</taxon>
        <taxon>Fungi</taxon>
        <taxon>Dikarya</taxon>
        <taxon>Ascomycota</taxon>
        <taxon>Pezizomycotina</taxon>
        <taxon>Dothideomycetes</taxon>
        <taxon>Pleosporomycetidae</taxon>
        <taxon>Pleosporales</taxon>
        <taxon>Pleosporineae</taxon>
        <taxon>Didymellaceae</taxon>
        <taxon>Ascochyta</taxon>
    </lineage>
</organism>
<sequence length="709" mass="78363">MSRLDSRTSSPGHSIWHDLPENTFRQHLVDLEKRTNAVPVEPQIFNLEHNVKDHAHTLPLHVEQQLADDFAFLAAIEEGAQSVAAACLEEHVHPTALTVRFAALDLSLGTELKTALQQIADGLASRASNTDELTQIEVLFEQIVRLHFRRLLARLRSHKWEKPKYLSRQHKKPLWQDFANLIHRVQFVFTKKEISLRCSVQAKLQGLAASYEAFEISGSGSQNELSLLQDLIKASYQVCKAEDVASFARRLEDSVNTTPTAKVASAIKCLRQIEKIAAHWRIPLSLIGTSRRYPSLFHFGLHLAFLTPYTSVPTTIGHESWATNCHVHAEVQLAVYYDLLLQSASSVSGTNGDLHITSQLNYHRPRVIGTSKWLCYLCYLFLRSHGCFFPTNTHGRLYDQWTVPDLAEYGNQLCTRYRSIVHAIDEEVVKETNKVGASGIEGPGILLVNMPVILIVGATRGLGASLVKLYASNPNNNVFATARVPNPPADDKNIFYIPGVDIASPDAGSNVIQFLNTRNISSVDTVVITAGYFATESLQEPSFEAQERMYRTCAIGPTIFVTTLANRSDELLKRDSKVIFVSSESGSITLRHEKEGGGNYGHHASKAALNMSAKLLSLDLKARGVAVAIVHPGFMRTEMTKGVGFDKFWDAGGAVTPDVAAKSLAEWIETFDIGRTGEYWAPRGPGDIGTAEPVLGAEDALPTPIQLLW</sequence>
<dbReference type="AlphaFoldDB" id="A0A8H7MGK2"/>
<accession>A0A8H7MGK2</accession>
<proteinExistence type="predicted"/>
<dbReference type="PANTHER" id="PTHR45458:SF2">
    <property type="entry name" value="OXIDOREDUCTASE, SHORT CHAIN DEHYDROGENASE_REDUCTASE FAMILY SUPERFAMILY (AFU_ORTHOLOGUE AFUA_3G13450)"/>
    <property type="match status" value="1"/>
</dbReference>
<dbReference type="EMBL" id="RZGK01000011">
    <property type="protein sequence ID" value="KAF9695559.1"/>
    <property type="molecule type" value="Genomic_DNA"/>
</dbReference>
<evidence type="ECO:0000313" key="1">
    <source>
        <dbReference type="EMBL" id="KAF9695559.1"/>
    </source>
</evidence>
<reference evidence="1" key="1">
    <citation type="submission" date="2018-12" db="EMBL/GenBank/DDBJ databases">
        <authorList>
            <person name="Syme R.A."/>
            <person name="Farfan-Caceres L."/>
            <person name="Lichtenzveig J."/>
        </authorList>
    </citation>
    <scope>NUCLEOTIDE SEQUENCE</scope>
    <source>
        <strain evidence="1">Al4</strain>
    </source>
</reference>
<dbReference type="InterPro" id="IPR052184">
    <property type="entry name" value="SDR_enzymes"/>
</dbReference>
<dbReference type="SUPFAM" id="SSF51735">
    <property type="entry name" value="NAD(P)-binding Rossmann-fold domains"/>
    <property type="match status" value="1"/>
</dbReference>
<dbReference type="OrthoDB" id="4851849at2759"/>
<dbReference type="Pfam" id="PF14441">
    <property type="entry name" value="OTT_1508_deam"/>
    <property type="match status" value="1"/>
</dbReference>
<dbReference type="PRINTS" id="PR00081">
    <property type="entry name" value="GDHRDH"/>
</dbReference>
<dbReference type="PANTHER" id="PTHR45458">
    <property type="entry name" value="SHORT-CHAIN DEHYDROGENASE/REDUCTASE SDR"/>
    <property type="match status" value="1"/>
</dbReference>
<dbReference type="Pfam" id="PF00106">
    <property type="entry name" value="adh_short"/>
    <property type="match status" value="1"/>
</dbReference>
<evidence type="ECO:0000313" key="2">
    <source>
        <dbReference type="Proteomes" id="UP000651452"/>
    </source>
</evidence>
<name>A0A8H7MGK2_9PLEO</name>
<dbReference type="Gene3D" id="3.40.50.720">
    <property type="entry name" value="NAD(P)-binding Rossmann-like Domain"/>
    <property type="match status" value="1"/>
</dbReference>